<evidence type="ECO:0000313" key="5">
    <source>
        <dbReference type="EMBL" id="QGG94945.1"/>
    </source>
</evidence>
<feature type="domain" description="HTH cro/C1-type" evidence="4">
    <location>
        <begin position="19"/>
        <end position="73"/>
    </location>
</feature>
<keyword evidence="3" id="KW-0804">Transcription</keyword>
<dbReference type="GO" id="GO:0003677">
    <property type="term" value="F:DNA binding"/>
    <property type="evidence" value="ECO:0007669"/>
    <property type="project" value="UniProtKB-KW"/>
</dbReference>
<protein>
    <submittedName>
        <fullName evidence="5">Helix-turn-helix domain-containing protein</fullName>
    </submittedName>
</protein>
<dbReference type="InterPro" id="IPR001387">
    <property type="entry name" value="Cro/C1-type_HTH"/>
</dbReference>
<dbReference type="EMBL" id="CP045851">
    <property type="protein sequence ID" value="QGG94945.1"/>
    <property type="molecule type" value="Genomic_DNA"/>
</dbReference>
<dbReference type="SMART" id="SM00530">
    <property type="entry name" value="HTH_XRE"/>
    <property type="match status" value="1"/>
</dbReference>
<dbReference type="PANTHER" id="PTHR46797">
    <property type="entry name" value="HTH-TYPE TRANSCRIPTIONAL REGULATOR"/>
    <property type="match status" value="1"/>
</dbReference>
<dbReference type="SUPFAM" id="SSF47413">
    <property type="entry name" value="lambda repressor-like DNA-binding domains"/>
    <property type="match status" value="1"/>
</dbReference>
<gene>
    <name evidence="5" type="ORF">GH723_07385</name>
</gene>
<name>A0A5Q2RP15_9ACTN</name>
<dbReference type="CDD" id="cd00093">
    <property type="entry name" value="HTH_XRE"/>
    <property type="match status" value="1"/>
</dbReference>
<proteinExistence type="predicted"/>
<dbReference type="RefSeq" id="WP_153759053.1">
    <property type="nucleotide sequence ID" value="NZ_CP045851.1"/>
</dbReference>
<dbReference type="GO" id="GO:0003700">
    <property type="term" value="F:DNA-binding transcription factor activity"/>
    <property type="evidence" value="ECO:0007669"/>
    <property type="project" value="TreeGrafter"/>
</dbReference>
<dbReference type="Pfam" id="PF01381">
    <property type="entry name" value="HTH_3"/>
    <property type="match status" value="1"/>
</dbReference>
<evidence type="ECO:0000256" key="2">
    <source>
        <dbReference type="ARBA" id="ARBA00023125"/>
    </source>
</evidence>
<keyword evidence="2" id="KW-0238">DNA-binding</keyword>
<keyword evidence="6" id="KW-1185">Reference proteome</keyword>
<organism evidence="5 6">
    <name type="scientific">Actinomarinicola tropica</name>
    <dbReference type="NCBI Taxonomy" id="2789776"/>
    <lineage>
        <taxon>Bacteria</taxon>
        <taxon>Bacillati</taxon>
        <taxon>Actinomycetota</taxon>
        <taxon>Acidimicrobiia</taxon>
        <taxon>Acidimicrobiales</taxon>
        <taxon>Iamiaceae</taxon>
        <taxon>Actinomarinicola</taxon>
    </lineage>
</organism>
<dbReference type="KEGG" id="atq:GH723_07385"/>
<dbReference type="InterPro" id="IPR050807">
    <property type="entry name" value="TransReg_Diox_bact_type"/>
</dbReference>
<sequence>MGRVAGGDRAVAADFGRRVRAERKRIGLSQEGLAARAGIHRTFVGRVERGEANVTLTTIVRLADVFGVDPGALVAGFRGTK</sequence>
<evidence type="ECO:0000256" key="1">
    <source>
        <dbReference type="ARBA" id="ARBA00023015"/>
    </source>
</evidence>
<dbReference type="InterPro" id="IPR010982">
    <property type="entry name" value="Lambda_DNA-bd_dom_sf"/>
</dbReference>
<evidence type="ECO:0000313" key="6">
    <source>
        <dbReference type="Proteomes" id="UP000334019"/>
    </source>
</evidence>
<dbReference type="Gene3D" id="1.10.260.40">
    <property type="entry name" value="lambda repressor-like DNA-binding domains"/>
    <property type="match status" value="1"/>
</dbReference>
<dbReference type="PANTHER" id="PTHR46797:SF23">
    <property type="entry name" value="HTH-TYPE TRANSCRIPTIONAL REGULATOR SUTR"/>
    <property type="match status" value="1"/>
</dbReference>
<evidence type="ECO:0000259" key="4">
    <source>
        <dbReference type="PROSITE" id="PS50943"/>
    </source>
</evidence>
<accession>A0A5Q2RP15</accession>
<evidence type="ECO:0000256" key="3">
    <source>
        <dbReference type="ARBA" id="ARBA00023163"/>
    </source>
</evidence>
<dbReference type="GO" id="GO:0005829">
    <property type="term" value="C:cytosol"/>
    <property type="evidence" value="ECO:0007669"/>
    <property type="project" value="TreeGrafter"/>
</dbReference>
<dbReference type="AlphaFoldDB" id="A0A5Q2RP15"/>
<reference evidence="5 6" key="1">
    <citation type="submission" date="2019-11" db="EMBL/GenBank/DDBJ databases">
        <authorList>
            <person name="He Y."/>
        </authorList>
    </citation>
    <scope>NUCLEOTIDE SEQUENCE [LARGE SCALE GENOMIC DNA]</scope>
    <source>
        <strain evidence="5 6">SCSIO 58843</strain>
    </source>
</reference>
<keyword evidence="1" id="KW-0805">Transcription regulation</keyword>
<dbReference type="PROSITE" id="PS50943">
    <property type="entry name" value="HTH_CROC1"/>
    <property type="match status" value="1"/>
</dbReference>
<dbReference type="Proteomes" id="UP000334019">
    <property type="component" value="Chromosome"/>
</dbReference>